<protein>
    <submittedName>
        <fullName evidence="2">Uncharacterized protein</fullName>
    </submittedName>
</protein>
<feature type="compositionally biased region" description="Polar residues" evidence="1">
    <location>
        <begin position="47"/>
        <end position="59"/>
    </location>
</feature>
<dbReference type="HOGENOM" id="CLU_2960583_0_0_1"/>
<evidence type="ECO:0000256" key="1">
    <source>
        <dbReference type="SAM" id="MobiDB-lite"/>
    </source>
</evidence>
<name>M2V386_COCH5</name>
<reference evidence="2 3" key="1">
    <citation type="journal article" date="2012" name="PLoS Pathog.">
        <title>Diverse lifestyles and strategies of plant pathogenesis encoded in the genomes of eighteen Dothideomycetes fungi.</title>
        <authorList>
            <person name="Ohm R.A."/>
            <person name="Feau N."/>
            <person name="Henrissat B."/>
            <person name="Schoch C.L."/>
            <person name="Horwitz B.A."/>
            <person name="Barry K.W."/>
            <person name="Condon B.J."/>
            <person name="Copeland A.C."/>
            <person name="Dhillon B."/>
            <person name="Glaser F."/>
            <person name="Hesse C.N."/>
            <person name="Kosti I."/>
            <person name="LaButti K."/>
            <person name="Lindquist E.A."/>
            <person name="Lucas S."/>
            <person name="Salamov A.A."/>
            <person name="Bradshaw R.E."/>
            <person name="Ciuffetti L."/>
            <person name="Hamelin R.C."/>
            <person name="Kema G.H.J."/>
            <person name="Lawrence C."/>
            <person name="Scott J.A."/>
            <person name="Spatafora J.W."/>
            <person name="Turgeon B.G."/>
            <person name="de Wit P.J.G.M."/>
            <person name="Zhong S."/>
            <person name="Goodwin S.B."/>
            <person name="Grigoriev I.V."/>
        </authorList>
    </citation>
    <scope>NUCLEOTIDE SEQUENCE [LARGE SCALE GENOMIC DNA]</scope>
    <source>
        <strain evidence="3">C5 / ATCC 48332 / race O</strain>
    </source>
</reference>
<evidence type="ECO:0000313" key="3">
    <source>
        <dbReference type="Proteomes" id="UP000016936"/>
    </source>
</evidence>
<accession>M2V386</accession>
<reference evidence="3" key="2">
    <citation type="journal article" date="2013" name="PLoS Genet.">
        <title>Comparative genome structure, secondary metabolite, and effector coding capacity across Cochliobolus pathogens.</title>
        <authorList>
            <person name="Condon B.J."/>
            <person name="Leng Y."/>
            <person name="Wu D."/>
            <person name="Bushley K.E."/>
            <person name="Ohm R.A."/>
            <person name="Otillar R."/>
            <person name="Martin J."/>
            <person name="Schackwitz W."/>
            <person name="Grimwood J."/>
            <person name="MohdZainudin N."/>
            <person name="Xue C."/>
            <person name="Wang R."/>
            <person name="Manning V.A."/>
            <person name="Dhillon B."/>
            <person name="Tu Z.J."/>
            <person name="Steffenson B.J."/>
            <person name="Salamov A."/>
            <person name="Sun H."/>
            <person name="Lowry S."/>
            <person name="LaButti K."/>
            <person name="Han J."/>
            <person name="Copeland A."/>
            <person name="Lindquist E."/>
            <person name="Barry K."/>
            <person name="Schmutz J."/>
            <person name="Baker S.E."/>
            <person name="Ciuffetti L.M."/>
            <person name="Grigoriev I.V."/>
            <person name="Zhong S."/>
            <person name="Turgeon B.G."/>
        </authorList>
    </citation>
    <scope>NUCLEOTIDE SEQUENCE [LARGE SCALE GENOMIC DNA]</scope>
    <source>
        <strain evidence="3">C5 / ATCC 48332 / race O</strain>
    </source>
</reference>
<keyword evidence="3" id="KW-1185">Reference proteome</keyword>
<feature type="compositionally biased region" description="Basic and acidic residues" evidence="1">
    <location>
        <begin position="33"/>
        <end position="46"/>
    </location>
</feature>
<dbReference type="Proteomes" id="UP000016936">
    <property type="component" value="Unassembled WGS sequence"/>
</dbReference>
<dbReference type="EMBL" id="KB445572">
    <property type="protein sequence ID" value="EMD94452.1"/>
    <property type="molecule type" value="Genomic_DNA"/>
</dbReference>
<feature type="region of interest" description="Disordered" evidence="1">
    <location>
        <begin position="1"/>
        <end position="59"/>
    </location>
</feature>
<gene>
    <name evidence="2" type="ORF">COCHEDRAFT_1020374</name>
</gene>
<organism evidence="2 3">
    <name type="scientific">Cochliobolus heterostrophus (strain C5 / ATCC 48332 / race O)</name>
    <name type="common">Southern corn leaf blight fungus</name>
    <name type="synonym">Bipolaris maydis</name>
    <dbReference type="NCBI Taxonomy" id="701091"/>
    <lineage>
        <taxon>Eukaryota</taxon>
        <taxon>Fungi</taxon>
        <taxon>Dikarya</taxon>
        <taxon>Ascomycota</taxon>
        <taxon>Pezizomycotina</taxon>
        <taxon>Dothideomycetes</taxon>
        <taxon>Pleosporomycetidae</taxon>
        <taxon>Pleosporales</taxon>
        <taxon>Pleosporineae</taxon>
        <taxon>Pleosporaceae</taxon>
        <taxon>Bipolaris</taxon>
    </lineage>
</organism>
<proteinExistence type="predicted"/>
<dbReference type="AlphaFoldDB" id="M2V386"/>
<evidence type="ECO:0000313" key="2">
    <source>
        <dbReference type="EMBL" id="EMD94452.1"/>
    </source>
</evidence>
<sequence length="59" mass="6536">MGVRCARAPRTHHGNTKDQSHRLVSTPPILPAETRDSQVGKEEKLSSKGNFDTRTVSHI</sequence>